<dbReference type="RefSeq" id="WP_347436521.1">
    <property type="nucleotide sequence ID" value="NZ_CP089291.1"/>
</dbReference>
<sequence>MGNFWPTFPFVIPNSPGIPLWWDLFWWIFQIVLISSLLYVLKTWCVKMDRMSDEEEEVVELGKDVTIGQHTQLPL</sequence>
<evidence type="ECO:0000256" key="1">
    <source>
        <dbReference type="SAM" id="Phobius"/>
    </source>
</evidence>
<dbReference type="Proteomes" id="UP000830167">
    <property type="component" value="Chromosome"/>
</dbReference>
<gene>
    <name evidence="2" type="ORF">LSG31_18435</name>
</gene>
<name>A0ABY4CHJ2_9BACL</name>
<feature type="transmembrane region" description="Helical" evidence="1">
    <location>
        <begin position="20"/>
        <end position="41"/>
    </location>
</feature>
<keyword evidence="1" id="KW-0472">Membrane</keyword>
<organism evidence="2 3">
    <name type="scientific">Fodinisporobacter ferrooxydans</name>
    <dbReference type="NCBI Taxonomy" id="2901836"/>
    <lineage>
        <taxon>Bacteria</taxon>
        <taxon>Bacillati</taxon>
        <taxon>Bacillota</taxon>
        <taxon>Bacilli</taxon>
        <taxon>Bacillales</taxon>
        <taxon>Alicyclobacillaceae</taxon>
        <taxon>Fodinisporobacter</taxon>
    </lineage>
</organism>
<accession>A0ABY4CHJ2</accession>
<reference evidence="2" key="1">
    <citation type="submission" date="2021-12" db="EMBL/GenBank/DDBJ databases">
        <title>Alicyclobacillaceae gen. nov., sp. nov., isolated from chalcocite enrichment system.</title>
        <authorList>
            <person name="Jiang Z."/>
        </authorList>
    </citation>
    <scope>NUCLEOTIDE SEQUENCE</scope>
    <source>
        <strain evidence="2">MYW30-H2</strain>
    </source>
</reference>
<protein>
    <submittedName>
        <fullName evidence="2">Uncharacterized protein</fullName>
    </submittedName>
</protein>
<keyword evidence="3" id="KW-1185">Reference proteome</keyword>
<evidence type="ECO:0000313" key="3">
    <source>
        <dbReference type="Proteomes" id="UP000830167"/>
    </source>
</evidence>
<keyword evidence="1" id="KW-1133">Transmembrane helix</keyword>
<keyword evidence="1" id="KW-0812">Transmembrane</keyword>
<proteinExistence type="predicted"/>
<evidence type="ECO:0000313" key="2">
    <source>
        <dbReference type="EMBL" id="UOF89829.1"/>
    </source>
</evidence>
<dbReference type="EMBL" id="CP089291">
    <property type="protein sequence ID" value="UOF89829.1"/>
    <property type="molecule type" value="Genomic_DNA"/>
</dbReference>